<comment type="similarity">
    <text evidence="3 9">Belongs to the peptidase M17 family.</text>
</comment>
<name>A0AAV3U245_9ALTE</name>
<dbReference type="PRINTS" id="PR00481">
    <property type="entry name" value="LAMNOPPTDASE"/>
</dbReference>
<feature type="domain" description="Cytosol aminopeptidase" evidence="10">
    <location>
        <begin position="346"/>
        <end position="353"/>
    </location>
</feature>
<keyword evidence="7 9" id="KW-0378">Hydrolase</keyword>
<keyword evidence="9" id="KW-0963">Cytoplasm</keyword>
<dbReference type="GO" id="GO:0005737">
    <property type="term" value="C:cytoplasm"/>
    <property type="evidence" value="ECO:0007669"/>
    <property type="project" value="UniProtKB-SubCell"/>
</dbReference>
<evidence type="ECO:0000256" key="6">
    <source>
        <dbReference type="ARBA" id="ARBA00022723"/>
    </source>
</evidence>
<dbReference type="RefSeq" id="WP_345419884.1">
    <property type="nucleotide sequence ID" value="NZ_AP031496.1"/>
</dbReference>
<reference evidence="12" key="1">
    <citation type="journal article" date="2019" name="Int. J. Syst. Evol. Microbiol.">
        <title>The Global Catalogue of Microorganisms (GCM) 10K type strain sequencing project: providing services to taxonomists for standard genome sequencing and annotation.</title>
        <authorList>
            <consortium name="The Broad Institute Genomics Platform"/>
            <consortium name="The Broad Institute Genome Sequencing Center for Infectious Disease"/>
            <person name="Wu L."/>
            <person name="Ma J."/>
        </authorList>
    </citation>
    <scope>NUCLEOTIDE SEQUENCE [LARGE SCALE GENOMIC DNA]</scope>
    <source>
        <strain evidence="12">JCM 19134</strain>
    </source>
</reference>
<dbReference type="SUPFAM" id="SSF53187">
    <property type="entry name" value="Zn-dependent exopeptidases"/>
    <property type="match status" value="1"/>
</dbReference>
<comment type="catalytic activity">
    <reaction evidence="1 9">
        <text>Release of an N-terminal amino acid, Xaa-|-Yaa-, in which Xaa is preferably Leu, but may be other amino acids including Pro although not Arg or Lys, and Yaa may be Pro. Amino acid amides and methyl esters are also readily hydrolyzed, but rates on arylamides are exceedingly low.</text>
        <dbReference type="EC" id="3.4.11.1"/>
    </reaction>
</comment>
<evidence type="ECO:0000256" key="5">
    <source>
        <dbReference type="ARBA" id="ARBA00022670"/>
    </source>
</evidence>
<keyword evidence="5 9" id="KW-0645">Protease</keyword>
<dbReference type="Gene3D" id="3.40.630.10">
    <property type="entry name" value="Zn peptidases"/>
    <property type="match status" value="1"/>
</dbReference>
<dbReference type="CDD" id="cd00433">
    <property type="entry name" value="Peptidase_M17"/>
    <property type="match status" value="1"/>
</dbReference>
<evidence type="ECO:0000256" key="8">
    <source>
        <dbReference type="ARBA" id="ARBA00023211"/>
    </source>
</evidence>
<protein>
    <recommendedName>
        <fullName evidence="9">Probable cytosol aminopeptidase</fullName>
        <ecNumber evidence="9">3.4.11.1</ecNumber>
    </recommendedName>
    <alternativeName>
        <fullName evidence="9">Leucine aminopeptidase</fullName>
        <shortName evidence="9">LAP</shortName>
        <ecNumber evidence="9">3.4.11.10</ecNumber>
    </alternativeName>
    <alternativeName>
        <fullName evidence="9">Leucyl aminopeptidase</fullName>
    </alternativeName>
</protein>
<gene>
    <name evidence="9" type="primary">pepA</name>
    <name evidence="11" type="ORF">GCM10025791_16300</name>
</gene>
<dbReference type="EMBL" id="BAABLX010000009">
    <property type="protein sequence ID" value="GAA4938925.1"/>
    <property type="molecule type" value="Genomic_DNA"/>
</dbReference>
<evidence type="ECO:0000256" key="4">
    <source>
        <dbReference type="ARBA" id="ARBA00022438"/>
    </source>
</evidence>
<evidence type="ECO:0000256" key="9">
    <source>
        <dbReference type="HAMAP-Rule" id="MF_00181"/>
    </source>
</evidence>
<feature type="active site" evidence="9">
    <location>
        <position position="352"/>
    </location>
</feature>
<keyword evidence="12" id="KW-1185">Reference proteome</keyword>
<dbReference type="Pfam" id="PF00883">
    <property type="entry name" value="Peptidase_M17"/>
    <property type="match status" value="1"/>
</dbReference>
<feature type="binding site" evidence="9">
    <location>
        <position position="348"/>
    </location>
    <ligand>
        <name>Mn(2+)</name>
        <dbReference type="ChEBI" id="CHEBI:29035"/>
        <label>1</label>
    </ligand>
</feature>
<organism evidence="11 12">
    <name type="scientific">Halioxenophilus aromaticivorans</name>
    <dbReference type="NCBI Taxonomy" id="1306992"/>
    <lineage>
        <taxon>Bacteria</taxon>
        <taxon>Pseudomonadati</taxon>
        <taxon>Pseudomonadota</taxon>
        <taxon>Gammaproteobacteria</taxon>
        <taxon>Alteromonadales</taxon>
        <taxon>Alteromonadaceae</taxon>
        <taxon>Halioxenophilus</taxon>
    </lineage>
</organism>
<dbReference type="InterPro" id="IPR000819">
    <property type="entry name" value="Peptidase_M17_C"/>
</dbReference>
<evidence type="ECO:0000313" key="11">
    <source>
        <dbReference type="EMBL" id="GAA4938925.1"/>
    </source>
</evidence>
<dbReference type="EC" id="3.4.11.10" evidence="9"/>
<feature type="binding site" evidence="9">
    <location>
        <position position="266"/>
    </location>
    <ligand>
        <name>Mn(2+)</name>
        <dbReference type="ChEBI" id="CHEBI:29035"/>
        <label>2</label>
    </ligand>
</feature>
<dbReference type="InterPro" id="IPR008283">
    <property type="entry name" value="Peptidase_M17_N"/>
</dbReference>
<dbReference type="InterPro" id="IPR011356">
    <property type="entry name" value="Leucine_aapep/pepB"/>
</dbReference>
<evidence type="ECO:0000259" key="10">
    <source>
        <dbReference type="PROSITE" id="PS00631"/>
    </source>
</evidence>
<comment type="caution">
    <text evidence="11">The sequence shown here is derived from an EMBL/GenBank/DDBJ whole genome shotgun (WGS) entry which is preliminary data.</text>
</comment>
<feature type="binding site" evidence="9">
    <location>
        <position position="271"/>
    </location>
    <ligand>
        <name>Mn(2+)</name>
        <dbReference type="ChEBI" id="CHEBI:29035"/>
        <label>1</label>
    </ligand>
</feature>
<dbReference type="NCBIfam" id="NF002074">
    <property type="entry name" value="PRK00913.1-4"/>
    <property type="match status" value="1"/>
</dbReference>
<dbReference type="SUPFAM" id="SSF52949">
    <property type="entry name" value="Macro domain-like"/>
    <property type="match status" value="1"/>
</dbReference>
<keyword evidence="4 9" id="KW-0031">Aminopeptidase</keyword>
<dbReference type="GO" id="GO:0006508">
    <property type="term" value="P:proteolysis"/>
    <property type="evidence" value="ECO:0007669"/>
    <property type="project" value="UniProtKB-KW"/>
</dbReference>
<dbReference type="GO" id="GO:0070006">
    <property type="term" value="F:metalloaminopeptidase activity"/>
    <property type="evidence" value="ECO:0007669"/>
    <property type="project" value="InterPro"/>
</dbReference>
<dbReference type="NCBIfam" id="NF002073">
    <property type="entry name" value="PRK00913.1-2"/>
    <property type="match status" value="1"/>
</dbReference>
<dbReference type="FunFam" id="3.40.630.10:FF:000004">
    <property type="entry name" value="Probable cytosol aminopeptidase"/>
    <property type="match status" value="1"/>
</dbReference>
<sequence length="494" mass="52077">MNFQAKAFDLSQVKADCIVLGVSEAKQQSAAFNQIDQQLEGLLSQLSSAGDLKTGLGQTVLLPAPSISGKRILVVGLGKANELTRDQFQKLSTAVAGKLYHKNIKTAAIALGDVTVTGADSAWQASLVARAVVLADYQYDATLSTKKPAHNLRSVIYVTDDKAALPAIKKGLAQGQAVGNGMNFTRQLGNLPANICTPSYLSGQARTLARGQTKLSVKILKEKDMRELGMGSLLSVSAGSVEEANLIVMEYKGAAKSTKPHVIVGKGITFDTGGISLKPGANMDEMKFDMCGAASVFGTVKTLLELQPKINVVAIVAASENMPNGNATKPGDVVTSMSGQTIEILNTDAEGRLVLCDALTYAERYKPQSVIDIATLTGACIVALGKVRCGLFSNDDAMAAELENLSQEVCDKAWHLPMDDEYQKLLDSNFADIANIGGPGGGSITAACFLSRFTKRFTWAHLDIAGVSHHSGGAAKGATGRPVPLLTEYLLSKV</sequence>
<feature type="binding site" evidence="9">
    <location>
        <position position="350"/>
    </location>
    <ligand>
        <name>Mn(2+)</name>
        <dbReference type="ChEBI" id="CHEBI:29035"/>
        <label>1</label>
    </ligand>
</feature>
<accession>A0AAV3U245</accession>
<feature type="binding site" evidence="9">
    <location>
        <position position="350"/>
    </location>
    <ligand>
        <name>Mn(2+)</name>
        <dbReference type="ChEBI" id="CHEBI:29035"/>
        <label>2</label>
    </ligand>
</feature>
<evidence type="ECO:0000313" key="12">
    <source>
        <dbReference type="Proteomes" id="UP001409585"/>
    </source>
</evidence>
<comment type="subcellular location">
    <subcellularLocation>
        <location evidence="9">Cytoplasm</location>
    </subcellularLocation>
</comment>
<evidence type="ECO:0000256" key="3">
    <source>
        <dbReference type="ARBA" id="ARBA00009528"/>
    </source>
</evidence>
<comment type="function">
    <text evidence="9">Presumably involved in the processing and regular turnover of intracellular proteins. Catalyzes the removal of unsubstituted N-terminal amino acids from various peptides.</text>
</comment>
<keyword evidence="6 9" id="KW-0479">Metal-binding</keyword>
<comment type="catalytic activity">
    <reaction evidence="2 9">
        <text>Release of an N-terminal amino acid, preferentially leucine, but not glutamic or aspartic acids.</text>
        <dbReference type="EC" id="3.4.11.10"/>
    </reaction>
</comment>
<dbReference type="AlphaFoldDB" id="A0AAV3U245"/>
<feature type="binding site" evidence="9">
    <location>
        <position position="271"/>
    </location>
    <ligand>
        <name>Mn(2+)</name>
        <dbReference type="ChEBI" id="CHEBI:29035"/>
        <label>2</label>
    </ligand>
</feature>
<dbReference type="PROSITE" id="PS00631">
    <property type="entry name" value="CYTOSOL_AP"/>
    <property type="match status" value="1"/>
</dbReference>
<comment type="cofactor">
    <cofactor evidence="9">
        <name>Mn(2+)</name>
        <dbReference type="ChEBI" id="CHEBI:29035"/>
    </cofactor>
    <text evidence="9">Binds 2 manganese ions per subunit.</text>
</comment>
<dbReference type="PANTHER" id="PTHR11963">
    <property type="entry name" value="LEUCINE AMINOPEPTIDASE-RELATED"/>
    <property type="match status" value="1"/>
</dbReference>
<dbReference type="PANTHER" id="PTHR11963:SF23">
    <property type="entry name" value="CYTOSOL AMINOPEPTIDASE"/>
    <property type="match status" value="1"/>
</dbReference>
<feature type="active site" evidence="9">
    <location>
        <position position="278"/>
    </location>
</feature>
<dbReference type="Gene3D" id="3.40.220.10">
    <property type="entry name" value="Leucine Aminopeptidase, subunit E, domain 1"/>
    <property type="match status" value="1"/>
</dbReference>
<proteinExistence type="inferred from homology"/>
<dbReference type="Pfam" id="PF02789">
    <property type="entry name" value="Peptidase_M17_N"/>
    <property type="match status" value="1"/>
</dbReference>
<dbReference type="InterPro" id="IPR043472">
    <property type="entry name" value="Macro_dom-like"/>
</dbReference>
<dbReference type="GO" id="GO:0030145">
    <property type="term" value="F:manganese ion binding"/>
    <property type="evidence" value="ECO:0007669"/>
    <property type="project" value="UniProtKB-UniRule"/>
</dbReference>
<evidence type="ECO:0000256" key="2">
    <source>
        <dbReference type="ARBA" id="ARBA00000967"/>
    </source>
</evidence>
<evidence type="ECO:0000256" key="7">
    <source>
        <dbReference type="ARBA" id="ARBA00022801"/>
    </source>
</evidence>
<dbReference type="Proteomes" id="UP001409585">
    <property type="component" value="Unassembled WGS sequence"/>
</dbReference>
<dbReference type="EC" id="3.4.11.1" evidence="9"/>
<evidence type="ECO:0000256" key="1">
    <source>
        <dbReference type="ARBA" id="ARBA00000135"/>
    </source>
</evidence>
<dbReference type="InterPro" id="IPR023042">
    <property type="entry name" value="Peptidase_M17_leu_NH2_pept"/>
</dbReference>
<dbReference type="NCBIfam" id="NF002077">
    <property type="entry name" value="PRK00913.2-4"/>
    <property type="match status" value="1"/>
</dbReference>
<feature type="binding site" evidence="9">
    <location>
        <position position="289"/>
    </location>
    <ligand>
        <name>Mn(2+)</name>
        <dbReference type="ChEBI" id="CHEBI:29035"/>
        <label>2</label>
    </ligand>
</feature>
<dbReference type="HAMAP" id="MF_00181">
    <property type="entry name" value="Cytosol_peptidase_M17"/>
    <property type="match status" value="1"/>
</dbReference>
<keyword evidence="8 9" id="KW-0464">Manganese</keyword>